<dbReference type="EMBL" id="JACCAA010000001">
    <property type="protein sequence ID" value="NYG59585.1"/>
    <property type="molecule type" value="Genomic_DNA"/>
</dbReference>
<gene>
    <name evidence="1" type="ORF">BJ980_002508</name>
</gene>
<dbReference type="Proteomes" id="UP000540656">
    <property type="component" value="Unassembled WGS sequence"/>
</dbReference>
<reference evidence="1 2" key="1">
    <citation type="submission" date="2020-07" db="EMBL/GenBank/DDBJ databases">
        <title>Sequencing the genomes of 1000 actinobacteria strains.</title>
        <authorList>
            <person name="Klenk H.-P."/>
        </authorList>
    </citation>
    <scope>NUCLEOTIDE SEQUENCE [LARGE SCALE GENOMIC DNA]</scope>
    <source>
        <strain evidence="1 2">DSM 23819</strain>
    </source>
</reference>
<keyword evidence="2" id="KW-1185">Reference proteome</keyword>
<dbReference type="AlphaFoldDB" id="A0A7Y9S542"/>
<comment type="caution">
    <text evidence="1">The sequence shown here is derived from an EMBL/GenBank/DDBJ whole genome shotgun (WGS) entry which is preliminary data.</text>
</comment>
<protein>
    <submittedName>
        <fullName evidence="1">Uncharacterized protein</fullName>
    </submittedName>
</protein>
<proteinExistence type="predicted"/>
<evidence type="ECO:0000313" key="2">
    <source>
        <dbReference type="Proteomes" id="UP000540656"/>
    </source>
</evidence>
<name>A0A7Y9S542_9ACTN</name>
<accession>A0A7Y9S542</accession>
<organism evidence="1 2">
    <name type="scientific">Nocardioides daedukensis</name>
    <dbReference type="NCBI Taxonomy" id="634462"/>
    <lineage>
        <taxon>Bacteria</taxon>
        <taxon>Bacillati</taxon>
        <taxon>Actinomycetota</taxon>
        <taxon>Actinomycetes</taxon>
        <taxon>Propionibacteriales</taxon>
        <taxon>Nocardioidaceae</taxon>
        <taxon>Nocardioides</taxon>
    </lineage>
</organism>
<sequence length="29" mass="3359">MGVWRRARSDDAANSTWYCVHIGYTIEEA</sequence>
<evidence type="ECO:0000313" key="1">
    <source>
        <dbReference type="EMBL" id="NYG59585.1"/>
    </source>
</evidence>